<name>A0A915P6B5_9BILA</name>
<accession>A0A915P6B5</accession>
<reference evidence="3" key="1">
    <citation type="submission" date="2022-11" db="UniProtKB">
        <authorList>
            <consortium name="WormBaseParasite"/>
        </authorList>
    </citation>
    <scope>IDENTIFICATION</scope>
</reference>
<evidence type="ECO:0000313" key="2">
    <source>
        <dbReference type="Proteomes" id="UP000887560"/>
    </source>
</evidence>
<evidence type="ECO:0000256" key="1">
    <source>
        <dbReference type="SAM" id="MobiDB-lite"/>
    </source>
</evidence>
<feature type="compositionally biased region" description="Basic and acidic residues" evidence="1">
    <location>
        <begin position="1"/>
        <end position="18"/>
    </location>
</feature>
<dbReference type="WBParaSite" id="scf7180000423000.g9993">
    <property type="protein sequence ID" value="scf7180000423000.g9993"/>
    <property type="gene ID" value="scf7180000423000.g9993"/>
</dbReference>
<sequence>LQEDTFGSHEDKKEEKFNLNRQLNLSSLNSSPSSQISSPHRVATKGAATSTSLQSSTQSSPKIVKVNLQRAVPLNGSGLVVNNSGNNSSVNSSLNPSINPSLNPSLTSSINPSINPSLTPSLNSSLNPSSSPSSNPSILKQRLPVHLKTSRQHSTGTLLMMMNNKNVNEKDEISSQNKSEPYSGSTEPHLNYLRRASASANVEEGKIFNGKKLEENRRPLVQRQQPQQKYIPPRRTAEELLLDKLEVNWSVPQIRKQFQQRETANEPAPVIDTLYVKFPGGPQQRQINKKQQLA</sequence>
<proteinExistence type="predicted"/>
<organism evidence="2 3">
    <name type="scientific">Meloidogyne floridensis</name>
    <dbReference type="NCBI Taxonomy" id="298350"/>
    <lineage>
        <taxon>Eukaryota</taxon>
        <taxon>Metazoa</taxon>
        <taxon>Ecdysozoa</taxon>
        <taxon>Nematoda</taxon>
        <taxon>Chromadorea</taxon>
        <taxon>Rhabditida</taxon>
        <taxon>Tylenchina</taxon>
        <taxon>Tylenchomorpha</taxon>
        <taxon>Tylenchoidea</taxon>
        <taxon>Meloidogynidae</taxon>
        <taxon>Meloidogyninae</taxon>
        <taxon>Meloidogyne</taxon>
    </lineage>
</organism>
<feature type="compositionally biased region" description="Low complexity" evidence="1">
    <location>
        <begin position="49"/>
        <end position="60"/>
    </location>
</feature>
<feature type="compositionally biased region" description="Low complexity" evidence="1">
    <location>
        <begin position="219"/>
        <end position="228"/>
    </location>
</feature>
<feature type="region of interest" description="Disordered" evidence="1">
    <location>
        <begin position="119"/>
        <end position="156"/>
    </location>
</feature>
<evidence type="ECO:0000313" key="3">
    <source>
        <dbReference type="WBParaSite" id="scf7180000423000.g9993"/>
    </source>
</evidence>
<feature type="region of interest" description="Disordered" evidence="1">
    <location>
        <begin position="209"/>
        <end position="230"/>
    </location>
</feature>
<keyword evidence="2" id="KW-1185">Reference proteome</keyword>
<feature type="compositionally biased region" description="Low complexity" evidence="1">
    <location>
        <begin position="19"/>
        <end position="39"/>
    </location>
</feature>
<feature type="region of interest" description="Disordered" evidence="1">
    <location>
        <begin position="1"/>
        <end position="61"/>
    </location>
</feature>
<dbReference type="AlphaFoldDB" id="A0A915P6B5"/>
<feature type="compositionally biased region" description="Basic and acidic residues" evidence="1">
    <location>
        <begin position="209"/>
        <end position="218"/>
    </location>
</feature>
<feature type="compositionally biased region" description="Low complexity" evidence="1">
    <location>
        <begin position="119"/>
        <end position="139"/>
    </location>
</feature>
<protein>
    <submittedName>
        <fullName evidence="3">Uncharacterized protein</fullName>
    </submittedName>
</protein>
<dbReference type="Proteomes" id="UP000887560">
    <property type="component" value="Unplaced"/>
</dbReference>